<dbReference type="EMBL" id="FWWW01000101">
    <property type="protein sequence ID" value="SMC00400.1"/>
    <property type="molecule type" value="Genomic_DNA"/>
</dbReference>
<evidence type="ECO:0000313" key="4">
    <source>
        <dbReference type="EMBL" id="SMC00400.1"/>
    </source>
</evidence>
<dbReference type="OrthoDB" id="9778320at2"/>
<proteinExistence type="predicted"/>
<gene>
    <name evidence="4" type="ORF">SAMN00120144_3907</name>
</gene>
<name>A0A1W1W4L6_9BACT</name>
<dbReference type="RefSeq" id="WP_084447768.1">
    <property type="nucleotide sequence ID" value="NZ_FWWW01000101.1"/>
</dbReference>
<dbReference type="GO" id="GO:0016810">
    <property type="term" value="F:hydrolase activity, acting on carbon-nitrogen (but not peptide) bonds"/>
    <property type="evidence" value="ECO:0007669"/>
    <property type="project" value="InterPro"/>
</dbReference>
<keyword evidence="2" id="KW-0732">Signal</keyword>
<dbReference type="GO" id="GO:0005576">
    <property type="term" value="C:extracellular region"/>
    <property type="evidence" value="ECO:0007669"/>
    <property type="project" value="UniProtKB-SubCell"/>
</dbReference>
<reference evidence="4 5" key="1">
    <citation type="submission" date="2017-04" db="EMBL/GenBank/DDBJ databases">
        <authorList>
            <person name="Afonso C.L."/>
            <person name="Miller P.J."/>
            <person name="Scott M.A."/>
            <person name="Spackman E."/>
            <person name="Goraichik I."/>
            <person name="Dimitrov K.M."/>
            <person name="Suarez D.L."/>
            <person name="Swayne D.E."/>
        </authorList>
    </citation>
    <scope>NUCLEOTIDE SEQUENCE [LARGE SCALE GENOMIC DNA]</scope>
    <source>
        <strain evidence="4 5">DSM 11622</strain>
    </source>
</reference>
<comment type="subcellular location">
    <subcellularLocation>
        <location evidence="1">Secreted</location>
    </subcellularLocation>
</comment>
<organism evidence="4 5">
    <name type="scientific">Hymenobacter roseosalivarius DSM 11622</name>
    <dbReference type="NCBI Taxonomy" id="645990"/>
    <lineage>
        <taxon>Bacteria</taxon>
        <taxon>Pseudomonadati</taxon>
        <taxon>Bacteroidota</taxon>
        <taxon>Cytophagia</taxon>
        <taxon>Cytophagales</taxon>
        <taxon>Hymenobacteraceae</taxon>
        <taxon>Hymenobacter</taxon>
    </lineage>
</organism>
<dbReference type="InterPro" id="IPR002509">
    <property type="entry name" value="NODB_dom"/>
</dbReference>
<evidence type="ECO:0000313" key="5">
    <source>
        <dbReference type="Proteomes" id="UP000192266"/>
    </source>
</evidence>
<dbReference type="PROSITE" id="PS51677">
    <property type="entry name" value="NODB"/>
    <property type="match status" value="1"/>
</dbReference>
<evidence type="ECO:0000256" key="1">
    <source>
        <dbReference type="ARBA" id="ARBA00004613"/>
    </source>
</evidence>
<evidence type="ECO:0000259" key="3">
    <source>
        <dbReference type="PROSITE" id="PS51677"/>
    </source>
</evidence>
<evidence type="ECO:0000256" key="2">
    <source>
        <dbReference type="ARBA" id="ARBA00022729"/>
    </source>
</evidence>
<accession>A0A1W1W4L6</accession>
<protein>
    <submittedName>
        <fullName evidence="4">Polysaccharide deacetylase</fullName>
    </submittedName>
</protein>
<keyword evidence="5" id="KW-1185">Reference proteome</keyword>
<feature type="domain" description="NodB homology" evidence="3">
    <location>
        <begin position="73"/>
        <end position="337"/>
    </location>
</feature>
<dbReference type="SUPFAM" id="SSF88713">
    <property type="entry name" value="Glycoside hydrolase/deacetylase"/>
    <property type="match status" value="1"/>
</dbReference>
<dbReference type="Gene3D" id="3.20.20.370">
    <property type="entry name" value="Glycoside hydrolase/deacetylase"/>
    <property type="match status" value="1"/>
</dbReference>
<dbReference type="Pfam" id="PF01522">
    <property type="entry name" value="Polysacc_deac_1"/>
    <property type="match status" value="2"/>
</dbReference>
<dbReference type="CDD" id="cd10918">
    <property type="entry name" value="CE4_NodB_like_5s_6s"/>
    <property type="match status" value="1"/>
</dbReference>
<dbReference type="Proteomes" id="UP000192266">
    <property type="component" value="Unassembled WGS sequence"/>
</dbReference>
<dbReference type="GO" id="GO:0005975">
    <property type="term" value="P:carbohydrate metabolic process"/>
    <property type="evidence" value="ECO:0007669"/>
    <property type="project" value="InterPro"/>
</dbReference>
<dbReference type="InterPro" id="IPR011330">
    <property type="entry name" value="Glyco_hydro/deAcase_b/a-brl"/>
</dbReference>
<dbReference type="InterPro" id="IPR051398">
    <property type="entry name" value="Polysacch_Deacetylase"/>
</dbReference>
<dbReference type="PANTHER" id="PTHR34216">
    <property type="match status" value="1"/>
</dbReference>
<sequence length="337" mass="39130">MIRKLLRKIRSYAEPKALVLLYHRVAEPHSDIWDLAVEPARFEQQLHILKNIGNVTTANELADRLIKQTLHRRSIVITFDDGYVDNYLAAKPLLEQYKLPATFFIASGNLGQHKEFWSDELDYYILFAEQVPPVFSRTINGQLVTINLDYEQRLTEDLIQKHRQWKAYKEAPPSRRAAMYYKLWELLKPLPYAEQQRELHHIREWAGLPLGSRPEYHSMSLEQVRELSANSLFTMGAHTVTHPALANHAPAFQRQEMLASQQALTQMSSREVSLLAYPYGNHTQETTLIAADTGFKAAFTTAEQVITHRTDPYQMGRFQVANWNGKEFLRRLQQWGK</sequence>
<dbReference type="STRING" id="645990.SAMN00120144_3907"/>
<dbReference type="PANTHER" id="PTHR34216:SF3">
    <property type="entry name" value="POLY-BETA-1,6-N-ACETYL-D-GLUCOSAMINE N-DEACETYLASE"/>
    <property type="match status" value="1"/>
</dbReference>
<dbReference type="AlphaFoldDB" id="A0A1W1W4L6"/>